<evidence type="ECO:0008006" key="3">
    <source>
        <dbReference type="Google" id="ProtNLM"/>
    </source>
</evidence>
<sequence>MKKFLAIGFLTVITMFNLFTLETKANNIHVGGEKAWTVELNLPVLNTQENLEKIQVIDELGNPVEATVRVNVTNDSQVEVIPLNLLENGVYEVKITEGLVAKNNLTTQADFSKQFTVTHTLTTENLAGTWKNKYNYKGEDLNITSSYNNGEAYLHVTALDFIYEGPNVYLLQDGFFEMSIPSFSVELSGTIKVFNENQFIVISRSGKESLFTKVSN</sequence>
<protein>
    <recommendedName>
        <fullName evidence="3">SbsA Ig-like domain-containing protein</fullName>
    </recommendedName>
</protein>
<organism evidence="1 2">
    <name type="scientific">Caryophanon tenue</name>
    <dbReference type="NCBI Taxonomy" id="33978"/>
    <lineage>
        <taxon>Bacteria</taxon>
        <taxon>Bacillati</taxon>
        <taxon>Bacillota</taxon>
        <taxon>Bacilli</taxon>
        <taxon>Bacillales</taxon>
        <taxon>Caryophanaceae</taxon>
        <taxon>Caryophanon</taxon>
    </lineage>
</organism>
<dbReference type="OrthoDB" id="2440767at2"/>
<evidence type="ECO:0000313" key="1">
    <source>
        <dbReference type="EMBL" id="OCS83290.1"/>
    </source>
</evidence>
<accession>A0A1C0Y816</accession>
<reference evidence="1 2" key="1">
    <citation type="submission" date="2016-07" db="EMBL/GenBank/DDBJ databases">
        <title>Caryophanon tenue genome sequencing.</title>
        <authorList>
            <person name="Verma A."/>
            <person name="Pal Y."/>
            <person name="Krishnamurthi S."/>
        </authorList>
    </citation>
    <scope>NUCLEOTIDE SEQUENCE [LARGE SCALE GENOMIC DNA]</scope>
    <source>
        <strain evidence="1 2">DSM 14152</strain>
    </source>
</reference>
<name>A0A1C0Y816_9BACL</name>
<dbReference type="AlphaFoldDB" id="A0A1C0Y816"/>
<dbReference type="STRING" id="33978.A6M13_04505"/>
<proteinExistence type="predicted"/>
<dbReference type="EMBL" id="MASJ01000038">
    <property type="protein sequence ID" value="OCS83290.1"/>
    <property type="molecule type" value="Genomic_DNA"/>
</dbReference>
<dbReference type="RefSeq" id="WP_066546880.1">
    <property type="nucleotide sequence ID" value="NZ_MASJ01000038.1"/>
</dbReference>
<evidence type="ECO:0000313" key="2">
    <source>
        <dbReference type="Proteomes" id="UP000093199"/>
    </source>
</evidence>
<gene>
    <name evidence="1" type="ORF">A6M13_04505</name>
</gene>
<comment type="caution">
    <text evidence="1">The sequence shown here is derived from an EMBL/GenBank/DDBJ whole genome shotgun (WGS) entry which is preliminary data.</text>
</comment>
<keyword evidence="2" id="KW-1185">Reference proteome</keyword>
<dbReference type="Proteomes" id="UP000093199">
    <property type="component" value="Unassembled WGS sequence"/>
</dbReference>